<proteinExistence type="predicted"/>
<evidence type="ECO:0000313" key="1">
    <source>
        <dbReference type="EMBL" id="KKO12516.1"/>
    </source>
</evidence>
<comment type="caution">
    <text evidence="1">The sequence shown here is derived from an EMBL/GenBank/DDBJ whole genome shotgun (WGS) entry which is preliminary data.</text>
</comment>
<name>A0A0F9W5F5_9ZZZZ</name>
<reference evidence="1" key="1">
    <citation type="journal article" date="2015" name="Nature">
        <title>Complex archaea that bridge the gap between prokaryotes and eukaryotes.</title>
        <authorList>
            <person name="Spang A."/>
            <person name="Saw J.H."/>
            <person name="Jorgensen S.L."/>
            <person name="Zaremba-Niedzwiedzka K."/>
            <person name="Martijn J."/>
            <person name="Lind A.E."/>
            <person name="van Eijk R."/>
            <person name="Schleper C."/>
            <person name="Guy L."/>
            <person name="Ettema T.J."/>
        </authorList>
    </citation>
    <scope>NUCLEOTIDE SEQUENCE</scope>
</reference>
<gene>
    <name evidence="1" type="ORF">LCGC14_0005310</name>
</gene>
<accession>A0A0F9W5F5</accession>
<dbReference type="AlphaFoldDB" id="A0A0F9W5F5"/>
<organism evidence="1">
    <name type="scientific">marine sediment metagenome</name>
    <dbReference type="NCBI Taxonomy" id="412755"/>
    <lineage>
        <taxon>unclassified sequences</taxon>
        <taxon>metagenomes</taxon>
        <taxon>ecological metagenomes</taxon>
    </lineage>
</organism>
<protein>
    <submittedName>
        <fullName evidence="1">Uncharacterized protein</fullName>
    </submittedName>
</protein>
<sequence>MQAFAKLRSSTHITALGRRQIMVIYNRNRAASKTLTFFGSPENAFFEQLLDSLPASALAFSGTVSISSRGDAEMGSTLTGLAGQTIKNQ</sequence>
<dbReference type="EMBL" id="LAZR01000001">
    <property type="protein sequence ID" value="KKO12516.1"/>
    <property type="molecule type" value="Genomic_DNA"/>
</dbReference>